<feature type="compositionally biased region" description="Polar residues" evidence="13">
    <location>
        <begin position="680"/>
        <end position="704"/>
    </location>
</feature>
<keyword evidence="6 12" id="KW-0347">Helicase</keyword>
<dbReference type="Proteomes" id="UP001497382">
    <property type="component" value="Unassembled WGS sequence"/>
</dbReference>
<evidence type="ECO:0000313" key="17">
    <source>
        <dbReference type="EMBL" id="CAL1261173.1"/>
    </source>
</evidence>
<proteinExistence type="inferred from homology"/>
<dbReference type="GO" id="GO:0005524">
    <property type="term" value="F:ATP binding"/>
    <property type="evidence" value="ECO:0007669"/>
    <property type="project" value="UniProtKB-KW"/>
</dbReference>
<protein>
    <recommendedName>
        <fullName evidence="3">RNA helicase</fullName>
        <ecNumber evidence="3">3.6.4.13</ecNumber>
    </recommendedName>
</protein>
<feature type="region of interest" description="Disordered" evidence="13">
    <location>
        <begin position="592"/>
        <end position="704"/>
    </location>
</feature>
<keyword evidence="18" id="KW-1185">Reference proteome</keyword>
<evidence type="ECO:0000256" key="1">
    <source>
        <dbReference type="ARBA" id="ARBA00004604"/>
    </source>
</evidence>
<dbReference type="PROSITE" id="PS00039">
    <property type="entry name" value="DEAD_ATP_HELICASE"/>
    <property type="match status" value="1"/>
</dbReference>
<dbReference type="SMART" id="SM00490">
    <property type="entry name" value="HELICc"/>
    <property type="match status" value="1"/>
</dbReference>
<dbReference type="SMART" id="SM00487">
    <property type="entry name" value="DEXDc"/>
    <property type="match status" value="1"/>
</dbReference>
<evidence type="ECO:0000256" key="2">
    <source>
        <dbReference type="ARBA" id="ARBA00010379"/>
    </source>
</evidence>
<evidence type="ECO:0000256" key="9">
    <source>
        <dbReference type="ARBA" id="ARBA00023242"/>
    </source>
</evidence>
<dbReference type="InterPro" id="IPR000629">
    <property type="entry name" value="RNA-helicase_DEAD-box_CS"/>
</dbReference>
<evidence type="ECO:0000259" key="14">
    <source>
        <dbReference type="PROSITE" id="PS51192"/>
    </source>
</evidence>
<feature type="domain" description="Helicase ATP-binding" evidence="14">
    <location>
        <begin position="50"/>
        <end position="222"/>
    </location>
</feature>
<dbReference type="InterPro" id="IPR001650">
    <property type="entry name" value="Helicase_C-like"/>
</dbReference>
<dbReference type="EC" id="3.6.4.13" evidence="3"/>
<dbReference type="PANTHER" id="PTHR47959:SF8">
    <property type="entry name" value="RNA HELICASE"/>
    <property type="match status" value="1"/>
</dbReference>
<dbReference type="GO" id="GO:0003723">
    <property type="term" value="F:RNA binding"/>
    <property type="evidence" value="ECO:0007669"/>
    <property type="project" value="UniProtKB-KW"/>
</dbReference>
<feature type="compositionally biased region" description="Basic and acidic residues" evidence="13">
    <location>
        <begin position="618"/>
        <end position="652"/>
    </location>
</feature>
<dbReference type="PROSITE" id="PS51192">
    <property type="entry name" value="HELICASE_ATP_BIND_1"/>
    <property type="match status" value="1"/>
</dbReference>
<evidence type="ECO:0000256" key="10">
    <source>
        <dbReference type="ARBA" id="ARBA00047984"/>
    </source>
</evidence>
<dbReference type="GO" id="GO:0005730">
    <property type="term" value="C:nucleolus"/>
    <property type="evidence" value="ECO:0007669"/>
    <property type="project" value="UniProtKB-SubCell"/>
</dbReference>
<evidence type="ECO:0000256" key="4">
    <source>
        <dbReference type="ARBA" id="ARBA00022741"/>
    </source>
</evidence>
<dbReference type="GO" id="GO:0003724">
    <property type="term" value="F:RNA helicase activity"/>
    <property type="evidence" value="ECO:0007669"/>
    <property type="project" value="UniProtKB-EC"/>
</dbReference>
<evidence type="ECO:0000256" key="5">
    <source>
        <dbReference type="ARBA" id="ARBA00022801"/>
    </source>
</evidence>
<feature type="compositionally biased region" description="Basic and acidic residues" evidence="13">
    <location>
        <begin position="659"/>
        <end position="671"/>
    </location>
</feature>
<dbReference type="CDD" id="cd18787">
    <property type="entry name" value="SF2_C_DEAD"/>
    <property type="match status" value="1"/>
</dbReference>
<keyword evidence="9" id="KW-0539">Nucleus</keyword>
<dbReference type="InterPro" id="IPR012541">
    <property type="entry name" value="DBP10_C"/>
</dbReference>
<evidence type="ECO:0000259" key="16">
    <source>
        <dbReference type="PROSITE" id="PS51195"/>
    </source>
</evidence>
<evidence type="ECO:0000313" key="18">
    <source>
        <dbReference type="Proteomes" id="UP001497382"/>
    </source>
</evidence>
<evidence type="ECO:0000256" key="7">
    <source>
        <dbReference type="ARBA" id="ARBA00022840"/>
    </source>
</evidence>
<accession>A0AAV1YQV3</accession>
<comment type="similarity">
    <text evidence="2">Belongs to the DEAD box helicase family. DDX54/DBP10 subfamily.</text>
</comment>
<dbReference type="SUPFAM" id="SSF52540">
    <property type="entry name" value="P-loop containing nucleoside triphosphate hydrolases"/>
    <property type="match status" value="2"/>
</dbReference>
<comment type="caution">
    <text evidence="17">The sequence shown here is derived from an EMBL/GenBank/DDBJ whole genome shotgun (WGS) entry which is preliminary data.</text>
</comment>
<evidence type="ECO:0000256" key="12">
    <source>
        <dbReference type="RuleBase" id="RU000492"/>
    </source>
</evidence>
<organism evidence="17 18">
    <name type="scientific">Larinioides sclopetarius</name>
    <dbReference type="NCBI Taxonomy" id="280406"/>
    <lineage>
        <taxon>Eukaryota</taxon>
        <taxon>Metazoa</taxon>
        <taxon>Ecdysozoa</taxon>
        <taxon>Arthropoda</taxon>
        <taxon>Chelicerata</taxon>
        <taxon>Arachnida</taxon>
        <taxon>Araneae</taxon>
        <taxon>Araneomorphae</taxon>
        <taxon>Entelegynae</taxon>
        <taxon>Araneoidea</taxon>
        <taxon>Araneidae</taxon>
        <taxon>Larinioides</taxon>
    </lineage>
</organism>
<dbReference type="CDD" id="cd17959">
    <property type="entry name" value="DEADc_DDX54"/>
    <property type="match status" value="1"/>
</dbReference>
<evidence type="ECO:0000256" key="3">
    <source>
        <dbReference type="ARBA" id="ARBA00012552"/>
    </source>
</evidence>
<feature type="domain" description="Helicase C-terminal" evidence="15">
    <location>
        <begin position="252"/>
        <end position="396"/>
    </location>
</feature>
<evidence type="ECO:0000256" key="6">
    <source>
        <dbReference type="ARBA" id="ARBA00022806"/>
    </source>
</evidence>
<comment type="catalytic activity">
    <reaction evidence="10">
        <text>ATP + H2O = ADP + phosphate + H(+)</text>
        <dbReference type="Rhea" id="RHEA:13065"/>
        <dbReference type="ChEBI" id="CHEBI:15377"/>
        <dbReference type="ChEBI" id="CHEBI:15378"/>
        <dbReference type="ChEBI" id="CHEBI:30616"/>
        <dbReference type="ChEBI" id="CHEBI:43474"/>
        <dbReference type="ChEBI" id="CHEBI:456216"/>
        <dbReference type="EC" id="3.6.4.13"/>
    </reaction>
</comment>
<evidence type="ECO:0000256" key="8">
    <source>
        <dbReference type="ARBA" id="ARBA00022884"/>
    </source>
</evidence>
<sequence length="704" mass="81211">MDISQLIPRDNEKKKKKSGGFQSLDLSKNVLRAVLKKGYKVPTPIQRKAIPVIMEGKNVVAMARTGSGKTAAFLIPMLERLKTRIPKSGARALIFSPTRELAMQTLKFTKELAINTGLKAALILGGDKIEDQFAAIHESPDIIIATPGRFLHLVVEMDLKLSSIEYVVFDEADRLFEMGFQDQLQEVLNRLPTERQTLLFSATLPKILVDFVKLGVEEPVLIRLDVDLQISENLKTSYFLCRTDDKTAVLLYLLKNVVDLEKELTVVFLATKHHVEYMKDVLEKANIPCSYIYSSLDQMARTINIAKFRTKKVGILLVTDIAARGIDIPLLDNVINFNFPFKPKLFVHRVGRVARAGRSGRAFSLIAPDETPYLLDLHLFLGKSIKFAKPDMQDEDDAELEKNKMLAKMKNYRPNTTIFELGPLAKTQANAVMREKRKMHSRFVKQAAEESQENESVEETKNTLVSADEDDLKSFNQNVTVKKVPAYLKKSAFRDDEHYLTYMSSEHYKEKGLGLESTFERQAADAVLDFTGDENKSMKKLKSIKKWDRKKKKFVQDNDNEKAKKMKTESGVWIPKTYKSDLYKKWQEKNKIRYQQNDNDENEGDFGKQRRIPRHFKGSQEKSNRPPRRELKTTEEIYKARSKKERLMDHQKNRNKRKPKEEMGNKKEKFMGRQKKKNQLKSNRQFGSRNFKSKQSSTGNRRRR</sequence>
<dbReference type="FunFam" id="3.40.50.300:FF:000865">
    <property type="entry name" value="ATP-dependent RNA helicase DDX54"/>
    <property type="match status" value="1"/>
</dbReference>
<dbReference type="SMART" id="SM01123">
    <property type="entry name" value="DBP10CT"/>
    <property type="match status" value="1"/>
</dbReference>
<dbReference type="PANTHER" id="PTHR47959">
    <property type="entry name" value="ATP-DEPENDENT RNA HELICASE RHLE-RELATED"/>
    <property type="match status" value="1"/>
</dbReference>
<evidence type="ECO:0000256" key="13">
    <source>
        <dbReference type="SAM" id="MobiDB-lite"/>
    </source>
</evidence>
<dbReference type="Pfam" id="PF08147">
    <property type="entry name" value="DBP10CT"/>
    <property type="match status" value="1"/>
</dbReference>
<dbReference type="InterPro" id="IPR014001">
    <property type="entry name" value="Helicase_ATP-bd"/>
</dbReference>
<keyword evidence="8" id="KW-0694">RNA-binding</keyword>
<dbReference type="PROSITE" id="PS51195">
    <property type="entry name" value="Q_MOTIF"/>
    <property type="match status" value="1"/>
</dbReference>
<comment type="subcellular location">
    <subcellularLocation>
        <location evidence="1">Nucleus</location>
        <location evidence="1">Nucleolus</location>
    </subcellularLocation>
</comment>
<dbReference type="GO" id="GO:0016787">
    <property type="term" value="F:hydrolase activity"/>
    <property type="evidence" value="ECO:0007669"/>
    <property type="project" value="UniProtKB-KW"/>
</dbReference>
<dbReference type="Gene3D" id="3.40.50.300">
    <property type="entry name" value="P-loop containing nucleotide triphosphate hydrolases"/>
    <property type="match status" value="2"/>
</dbReference>
<gene>
    <name evidence="17" type="ORF">LARSCL_LOCUS242</name>
</gene>
<name>A0AAV1YQV3_9ARAC</name>
<keyword evidence="5 12" id="KW-0378">Hydrolase</keyword>
<dbReference type="InterPro" id="IPR014014">
    <property type="entry name" value="RNA_helicase_DEAD_Q_motif"/>
</dbReference>
<keyword evidence="4 12" id="KW-0547">Nucleotide-binding</keyword>
<dbReference type="AlphaFoldDB" id="A0AAV1YQV3"/>
<evidence type="ECO:0000256" key="11">
    <source>
        <dbReference type="PROSITE-ProRule" id="PRU00552"/>
    </source>
</evidence>
<dbReference type="Pfam" id="PF00271">
    <property type="entry name" value="Helicase_C"/>
    <property type="match status" value="1"/>
</dbReference>
<feature type="region of interest" description="Disordered" evidence="13">
    <location>
        <begin position="1"/>
        <end position="20"/>
    </location>
</feature>
<feature type="short sequence motif" description="Q motif" evidence="11">
    <location>
        <begin position="19"/>
        <end position="47"/>
    </location>
</feature>
<dbReference type="InterPro" id="IPR027417">
    <property type="entry name" value="P-loop_NTPase"/>
</dbReference>
<dbReference type="Pfam" id="PF00270">
    <property type="entry name" value="DEAD"/>
    <property type="match status" value="1"/>
</dbReference>
<dbReference type="EMBL" id="CAXIEN010000001">
    <property type="protein sequence ID" value="CAL1261173.1"/>
    <property type="molecule type" value="Genomic_DNA"/>
</dbReference>
<dbReference type="PROSITE" id="PS51194">
    <property type="entry name" value="HELICASE_CTER"/>
    <property type="match status" value="1"/>
</dbReference>
<keyword evidence="7 12" id="KW-0067">ATP-binding</keyword>
<dbReference type="InterPro" id="IPR033517">
    <property type="entry name" value="DDX54/DBP10_DEAD-box_helicase"/>
</dbReference>
<dbReference type="GO" id="GO:0005829">
    <property type="term" value="C:cytosol"/>
    <property type="evidence" value="ECO:0007669"/>
    <property type="project" value="TreeGrafter"/>
</dbReference>
<dbReference type="InterPro" id="IPR050079">
    <property type="entry name" value="DEAD_box_RNA_helicase"/>
</dbReference>
<evidence type="ECO:0000259" key="15">
    <source>
        <dbReference type="PROSITE" id="PS51194"/>
    </source>
</evidence>
<feature type="domain" description="DEAD-box RNA helicase Q" evidence="16">
    <location>
        <begin position="19"/>
        <end position="47"/>
    </location>
</feature>
<reference evidence="17 18" key="1">
    <citation type="submission" date="2024-04" db="EMBL/GenBank/DDBJ databases">
        <authorList>
            <person name="Rising A."/>
            <person name="Reimegard J."/>
            <person name="Sonavane S."/>
            <person name="Akerstrom W."/>
            <person name="Nylinder S."/>
            <person name="Hedman E."/>
            <person name="Kallberg Y."/>
        </authorList>
    </citation>
    <scope>NUCLEOTIDE SEQUENCE [LARGE SCALE GENOMIC DNA]</scope>
</reference>
<dbReference type="InterPro" id="IPR011545">
    <property type="entry name" value="DEAD/DEAH_box_helicase_dom"/>
</dbReference>